<protein>
    <recommendedName>
        <fullName evidence="4">Membrane domain of glycerophosphoryl diester phosphodiesterase</fullName>
    </recommendedName>
</protein>
<feature type="transmembrane region" description="Helical" evidence="1">
    <location>
        <begin position="73"/>
        <end position="98"/>
    </location>
</feature>
<dbReference type="RefSeq" id="WP_204680997.1">
    <property type="nucleotide sequence ID" value="NZ_BSNR01000015.1"/>
</dbReference>
<sequence>MAGKFARSWMLLKASAEVLRSDKSLLMFPLMSGMATLLVAATFLTPVGIEVLDDQRIRAYGVAHHVSPLHYAFLFLFYLAQYTVIIFFNTALASVATARLRGEQASVSDGLAVARSRFGTILGYAVIAATVGMVLRSLQERFGWLGRIIVGLIGLGWTVATFLVVPVLANEEVGPMEAVQRSVELLRRTWGENLVGNAGISVAFGFITVAAVMVAVLLVMAAAAAHSLPLLVVTLAIVVVGMALLGMIQSSLQGVYAVALYRYVDEGEAGGGFDQTMLEQAFRSKG</sequence>
<feature type="transmembrane region" description="Helical" evidence="1">
    <location>
        <begin position="118"/>
        <end position="136"/>
    </location>
</feature>
<feature type="transmembrane region" description="Helical" evidence="1">
    <location>
        <begin position="198"/>
        <end position="221"/>
    </location>
</feature>
<dbReference type="Pfam" id="PF19656">
    <property type="entry name" value="DUF6159"/>
    <property type="match status" value="1"/>
</dbReference>
<dbReference type="Proteomes" id="UP001430149">
    <property type="component" value="Unassembled WGS sequence"/>
</dbReference>
<keyword evidence="3" id="KW-1185">Reference proteome</keyword>
<keyword evidence="1" id="KW-0812">Transmembrane</keyword>
<dbReference type="EMBL" id="JADIKE010000034">
    <property type="protein sequence ID" value="MBM7125476.1"/>
    <property type="molecule type" value="Genomic_DNA"/>
</dbReference>
<feature type="transmembrane region" description="Helical" evidence="1">
    <location>
        <begin position="148"/>
        <end position="169"/>
    </location>
</feature>
<dbReference type="InterPro" id="IPR046157">
    <property type="entry name" value="DUF6159"/>
</dbReference>
<evidence type="ECO:0000313" key="3">
    <source>
        <dbReference type="Proteomes" id="UP001430149"/>
    </source>
</evidence>
<evidence type="ECO:0008006" key="4">
    <source>
        <dbReference type="Google" id="ProtNLM"/>
    </source>
</evidence>
<keyword evidence="1" id="KW-1133">Transmembrane helix</keyword>
<name>A0ABS2K2U8_9GAMM</name>
<accession>A0ABS2K2U8</accession>
<gene>
    <name evidence="2" type="ORF">ISP19_08795</name>
</gene>
<keyword evidence="1" id="KW-0472">Membrane</keyword>
<evidence type="ECO:0000256" key="1">
    <source>
        <dbReference type="SAM" id="Phobius"/>
    </source>
</evidence>
<evidence type="ECO:0000313" key="2">
    <source>
        <dbReference type="EMBL" id="MBM7125476.1"/>
    </source>
</evidence>
<reference evidence="2" key="1">
    <citation type="submission" date="2020-10" db="EMBL/GenBank/DDBJ databases">
        <title>Phylogeny of dyella-like bacteria.</title>
        <authorList>
            <person name="Fu J."/>
        </authorList>
    </citation>
    <scope>NUCLEOTIDE SEQUENCE</scope>
    <source>
        <strain evidence="2">DHOC52</strain>
    </source>
</reference>
<proteinExistence type="predicted"/>
<organism evidence="2 3">
    <name type="scientific">Dyella flava</name>
    <dbReference type="NCBI Taxonomy" id="1920170"/>
    <lineage>
        <taxon>Bacteria</taxon>
        <taxon>Pseudomonadati</taxon>
        <taxon>Pseudomonadota</taxon>
        <taxon>Gammaproteobacteria</taxon>
        <taxon>Lysobacterales</taxon>
        <taxon>Rhodanobacteraceae</taxon>
        <taxon>Dyella</taxon>
    </lineage>
</organism>
<feature type="transmembrane region" description="Helical" evidence="1">
    <location>
        <begin position="26"/>
        <end position="52"/>
    </location>
</feature>
<feature type="transmembrane region" description="Helical" evidence="1">
    <location>
        <begin position="228"/>
        <end position="248"/>
    </location>
</feature>
<comment type="caution">
    <text evidence="2">The sequence shown here is derived from an EMBL/GenBank/DDBJ whole genome shotgun (WGS) entry which is preliminary data.</text>
</comment>